<proteinExistence type="predicted"/>
<dbReference type="Gramene" id="ERM97130">
    <property type="protein sequence ID" value="ERM97130"/>
    <property type="gene ID" value="AMTR_s00126p00075420"/>
</dbReference>
<evidence type="ECO:0000313" key="3">
    <source>
        <dbReference type="Proteomes" id="UP000017836"/>
    </source>
</evidence>
<keyword evidence="3" id="KW-1185">Reference proteome</keyword>
<accession>W1NPU8</accession>
<feature type="region of interest" description="Disordered" evidence="1">
    <location>
        <begin position="1"/>
        <end position="42"/>
    </location>
</feature>
<feature type="non-terminal residue" evidence="2">
    <location>
        <position position="1"/>
    </location>
</feature>
<evidence type="ECO:0000256" key="1">
    <source>
        <dbReference type="SAM" id="MobiDB-lite"/>
    </source>
</evidence>
<sequence length="119" mass="13248">GCSRSVPSVSTHALTSPPNKKKKRDPDVLVESPAKNSEPNCRTPQGHILFPTSFLFHQALPLDQKLNTSALSALPQYSSWQDGLNLQCELHPHSWRCSNYLNPCLILVEMIGLQETLDL</sequence>
<reference evidence="3" key="1">
    <citation type="journal article" date="2013" name="Science">
        <title>The Amborella genome and the evolution of flowering plants.</title>
        <authorList>
            <consortium name="Amborella Genome Project"/>
        </authorList>
    </citation>
    <scope>NUCLEOTIDE SEQUENCE [LARGE SCALE GENOMIC DNA]</scope>
</reference>
<name>W1NPU8_AMBTC</name>
<dbReference type="AlphaFoldDB" id="W1NPU8"/>
<organism evidence="2 3">
    <name type="scientific">Amborella trichopoda</name>
    <dbReference type="NCBI Taxonomy" id="13333"/>
    <lineage>
        <taxon>Eukaryota</taxon>
        <taxon>Viridiplantae</taxon>
        <taxon>Streptophyta</taxon>
        <taxon>Embryophyta</taxon>
        <taxon>Tracheophyta</taxon>
        <taxon>Spermatophyta</taxon>
        <taxon>Magnoliopsida</taxon>
        <taxon>Amborellales</taxon>
        <taxon>Amborellaceae</taxon>
        <taxon>Amborella</taxon>
    </lineage>
</organism>
<feature type="non-terminal residue" evidence="2">
    <location>
        <position position="119"/>
    </location>
</feature>
<gene>
    <name evidence="2" type="ORF">AMTR_s00126p00075420</name>
</gene>
<feature type="compositionally biased region" description="Polar residues" evidence="1">
    <location>
        <begin position="1"/>
        <end position="18"/>
    </location>
</feature>
<evidence type="ECO:0000313" key="2">
    <source>
        <dbReference type="EMBL" id="ERM97130.1"/>
    </source>
</evidence>
<dbReference type="HOGENOM" id="CLU_2067392_0_0_1"/>
<protein>
    <submittedName>
        <fullName evidence="2">Uncharacterized protein</fullName>
    </submittedName>
</protein>
<dbReference type="EMBL" id="KI396602">
    <property type="protein sequence ID" value="ERM97130.1"/>
    <property type="molecule type" value="Genomic_DNA"/>
</dbReference>
<dbReference type="Proteomes" id="UP000017836">
    <property type="component" value="Unassembled WGS sequence"/>
</dbReference>